<dbReference type="EMBL" id="CP000613">
    <property type="protein sequence ID" value="ACJ01357.1"/>
    <property type="molecule type" value="Genomic_DNA"/>
</dbReference>
<keyword evidence="3" id="KW-1185">Reference proteome</keyword>
<dbReference type="Proteomes" id="UP000001591">
    <property type="component" value="Chromosome"/>
</dbReference>
<feature type="domain" description="Glycosyltransferase 2-like" evidence="1">
    <location>
        <begin position="8"/>
        <end position="106"/>
    </location>
</feature>
<dbReference type="RefSeq" id="WP_012569130.1">
    <property type="nucleotide sequence ID" value="NC_011420.2"/>
</dbReference>
<dbReference type="GO" id="GO:0016740">
    <property type="term" value="F:transferase activity"/>
    <property type="evidence" value="ECO:0007669"/>
    <property type="project" value="UniProtKB-KW"/>
</dbReference>
<keyword evidence="2" id="KW-0808">Transferase</keyword>
<protein>
    <submittedName>
        <fullName evidence="2">Glycosyl transferase, group 2 family protein</fullName>
    </submittedName>
</protein>
<dbReference type="Gene3D" id="3.90.550.10">
    <property type="entry name" value="Spore Coat Polysaccharide Biosynthesis Protein SpsA, Chain A"/>
    <property type="match status" value="1"/>
</dbReference>
<dbReference type="InterPro" id="IPR029044">
    <property type="entry name" value="Nucleotide-diphossugar_trans"/>
</dbReference>
<dbReference type="CAZy" id="GT2">
    <property type="family name" value="Glycosyltransferase Family 2"/>
</dbReference>
<organism evidence="2 3">
    <name type="scientific">Rhodospirillum centenum (strain ATCC 51521 / SW)</name>
    <dbReference type="NCBI Taxonomy" id="414684"/>
    <lineage>
        <taxon>Bacteria</taxon>
        <taxon>Pseudomonadati</taxon>
        <taxon>Pseudomonadota</taxon>
        <taxon>Alphaproteobacteria</taxon>
        <taxon>Rhodospirillales</taxon>
        <taxon>Rhodospirillaceae</taxon>
        <taxon>Rhodospirillum</taxon>
    </lineage>
</organism>
<evidence type="ECO:0000313" key="2">
    <source>
        <dbReference type="EMBL" id="ACJ01357.1"/>
    </source>
</evidence>
<sequence length="343" mass="38009">MPHPLRISVAMPVYEGARHLGACLDGIAAQTRPPDELVISYDPSQDATWETVTGFAARHPWVRVVRNPDRPGIFTNLNNAIRHTDGDLVQIFCQDDIMRPGLLARLEAVAGPALGRFSFCFFRGCTIDDGGRAIDRPRHYDGLPSGFYDGEAANELFIHFGCLPGNLSTVAVDGALARDLPFRDTLSMTADFMMWLDLVARRPFLFLDESLVDLRAHAGRATFVLGRDLRMIREDRPVLETLIDRSARPGPARSLLLSHRGVQYVSWIAHAARHGDWAAALGGIALLRRSWGLFPVLWRYLVRLGGRADPLGLGRQRRDLIRRLSDGVSPPAGSPSLLDHRGL</sequence>
<gene>
    <name evidence="2" type="ordered locus">RC1_4016</name>
</gene>
<dbReference type="eggNOG" id="COG0463">
    <property type="taxonomic scope" value="Bacteria"/>
</dbReference>
<proteinExistence type="predicted"/>
<dbReference type="InterPro" id="IPR050834">
    <property type="entry name" value="Glycosyltransf_2"/>
</dbReference>
<dbReference type="PANTHER" id="PTHR43685">
    <property type="entry name" value="GLYCOSYLTRANSFERASE"/>
    <property type="match status" value="1"/>
</dbReference>
<dbReference type="SUPFAM" id="SSF53448">
    <property type="entry name" value="Nucleotide-diphospho-sugar transferases"/>
    <property type="match status" value="1"/>
</dbReference>
<accession>B6IYI3</accession>
<evidence type="ECO:0000313" key="3">
    <source>
        <dbReference type="Proteomes" id="UP000001591"/>
    </source>
</evidence>
<dbReference type="OrthoDB" id="6383742at2"/>
<dbReference type="HOGENOM" id="CLU_025996_0_2_5"/>
<dbReference type="STRING" id="414684.RC1_4016"/>
<dbReference type="AlphaFoldDB" id="B6IYI3"/>
<name>B6IYI3_RHOCS</name>
<dbReference type="PANTHER" id="PTHR43685:SF2">
    <property type="entry name" value="GLYCOSYLTRANSFERASE 2-LIKE DOMAIN-CONTAINING PROTEIN"/>
    <property type="match status" value="1"/>
</dbReference>
<evidence type="ECO:0000259" key="1">
    <source>
        <dbReference type="Pfam" id="PF00535"/>
    </source>
</evidence>
<dbReference type="KEGG" id="rce:RC1_4016"/>
<dbReference type="Pfam" id="PF00535">
    <property type="entry name" value="Glycos_transf_2"/>
    <property type="match status" value="1"/>
</dbReference>
<dbReference type="InterPro" id="IPR001173">
    <property type="entry name" value="Glyco_trans_2-like"/>
</dbReference>
<reference evidence="2 3" key="1">
    <citation type="journal article" date="2010" name="BMC Genomics">
        <title>Metabolic flexibility revealed in the genome of the cyst-forming alpha-1 proteobacterium Rhodospirillum centenum.</title>
        <authorList>
            <person name="Lu Y.K."/>
            <person name="Marden J."/>
            <person name="Han M."/>
            <person name="Swingley W.D."/>
            <person name="Mastrian S.D."/>
            <person name="Chowdhury S.R."/>
            <person name="Hao J."/>
            <person name="Helmy T."/>
            <person name="Kim S."/>
            <person name="Kurdoglu A.A."/>
            <person name="Matthies H.J."/>
            <person name="Rollo D."/>
            <person name="Stothard P."/>
            <person name="Blankenship R.E."/>
            <person name="Bauer C.E."/>
            <person name="Touchman J.W."/>
        </authorList>
    </citation>
    <scope>NUCLEOTIDE SEQUENCE [LARGE SCALE GENOMIC DNA]</scope>
    <source>
        <strain evidence="3">ATCC 51521 / SW</strain>
    </source>
</reference>